<organism evidence="1 2">
    <name type="scientific">Aureliella helgolandensis</name>
    <dbReference type="NCBI Taxonomy" id="2527968"/>
    <lineage>
        <taxon>Bacteria</taxon>
        <taxon>Pseudomonadati</taxon>
        <taxon>Planctomycetota</taxon>
        <taxon>Planctomycetia</taxon>
        <taxon>Pirellulales</taxon>
        <taxon>Pirellulaceae</taxon>
        <taxon>Aureliella</taxon>
    </lineage>
</organism>
<gene>
    <name evidence="1" type="ORF">Q31a_04990</name>
</gene>
<dbReference type="KEGG" id="ahel:Q31a_04990"/>
<dbReference type="OrthoDB" id="9995786at2"/>
<name>A0A518G0T3_9BACT</name>
<keyword evidence="2" id="KW-1185">Reference proteome</keyword>
<accession>A0A518G0T3</accession>
<dbReference type="EMBL" id="CP036298">
    <property type="protein sequence ID" value="QDV22215.1"/>
    <property type="molecule type" value="Genomic_DNA"/>
</dbReference>
<evidence type="ECO:0000313" key="1">
    <source>
        <dbReference type="EMBL" id="QDV22215.1"/>
    </source>
</evidence>
<evidence type="ECO:0000313" key="2">
    <source>
        <dbReference type="Proteomes" id="UP000318017"/>
    </source>
</evidence>
<reference evidence="1 2" key="1">
    <citation type="submission" date="2019-02" db="EMBL/GenBank/DDBJ databases">
        <title>Deep-cultivation of Planctomycetes and their phenomic and genomic characterization uncovers novel biology.</title>
        <authorList>
            <person name="Wiegand S."/>
            <person name="Jogler M."/>
            <person name="Boedeker C."/>
            <person name="Pinto D."/>
            <person name="Vollmers J."/>
            <person name="Rivas-Marin E."/>
            <person name="Kohn T."/>
            <person name="Peeters S.H."/>
            <person name="Heuer A."/>
            <person name="Rast P."/>
            <person name="Oberbeckmann S."/>
            <person name="Bunk B."/>
            <person name="Jeske O."/>
            <person name="Meyerdierks A."/>
            <person name="Storesund J.E."/>
            <person name="Kallscheuer N."/>
            <person name="Luecker S."/>
            <person name="Lage O.M."/>
            <person name="Pohl T."/>
            <person name="Merkel B.J."/>
            <person name="Hornburger P."/>
            <person name="Mueller R.-W."/>
            <person name="Bruemmer F."/>
            <person name="Labrenz M."/>
            <person name="Spormann A.M."/>
            <person name="Op den Camp H."/>
            <person name="Overmann J."/>
            <person name="Amann R."/>
            <person name="Jetten M.S.M."/>
            <person name="Mascher T."/>
            <person name="Medema M.H."/>
            <person name="Devos D.P."/>
            <person name="Kaster A.-K."/>
            <person name="Ovreas L."/>
            <person name="Rohde M."/>
            <person name="Galperin M.Y."/>
            <person name="Jogler C."/>
        </authorList>
    </citation>
    <scope>NUCLEOTIDE SEQUENCE [LARGE SCALE GENOMIC DNA]</scope>
    <source>
        <strain evidence="1 2">Q31a</strain>
    </source>
</reference>
<dbReference type="Proteomes" id="UP000318017">
    <property type="component" value="Chromosome"/>
</dbReference>
<protein>
    <submittedName>
        <fullName evidence="1">Uncharacterized protein</fullName>
    </submittedName>
</protein>
<dbReference type="AlphaFoldDB" id="A0A518G0T3"/>
<proteinExistence type="predicted"/>
<dbReference type="RefSeq" id="WP_145073424.1">
    <property type="nucleotide sequence ID" value="NZ_CP036298.1"/>
</dbReference>
<sequence length="104" mass="12261">MWNYHLPGFLSASLLHEDACEVLDSFMYFFKRAEPQRSQLQNRNGAWWESDTFSGGYDSKQCETILQFLQLLRQSGGVPPLYYDWDELDCLTLEKWVNRTAIRS</sequence>